<comment type="caution">
    <text evidence="2">The sequence shown here is derived from an EMBL/GenBank/DDBJ whole genome shotgun (WGS) entry which is preliminary data.</text>
</comment>
<feature type="transmembrane region" description="Helical" evidence="1">
    <location>
        <begin position="70"/>
        <end position="88"/>
    </location>
</feature>
<dbReference type="AlphaFoldDB" id="A0AAD1Y0Q9"/>
<keyword evidence="3" id="KW-1185">Reference proteome</keyword>
<dbReference type="Proteomes" id="UP001295684">
    <property type="component" value="Unassembled WGS sequence"/>
</dbReference>
<dbReference type="EMBL" id="CAMPGE010024730">
    <property type="protein sequence ID" value="CAI2382544.1"/>
    <property type="molecule type" value="Genomic_DNA"/>
</dbReference>
<evidence type="ECO:0000313" key="2">
    <source>
        <dbReference type="EMBL" id="CAI2382544.1"/>
    </source>
</evidence>
<reference evidence="2" key="1">
    <citation type="submission" date="2023-07" db="EMBL/GenBank/DDBJ databases">
        <authorList>
            <consortium name="AG Swart"/>
            <person name="Singh M."/>
            <person name="Singh A."/>
            <person name="Seah K."/>
            <person name="Emmerich C."/>
        </authorList>
    </citation>
    <scope>NUCLEOTIDE SEQUENCE</scope>
    <source>
        <strain evidence="2">DP1</strain>
    </source>
</reference>
<organism evidence="2 3">
    <name type="scientific">Euplotes crassus</name>
    <dbReference type="NCBI Taxonomy" id="5936"/>
    <lineage>
        <taxon>Eukaryota</taxon>
        <taxon>Sar</taxon>
        <taxon>Alveolata</taxon>
        <taxon>Ciliophora</taxon>
        <taxon>Intramacronucleata</taxon>
        <taxon>Spirotrichea</taxon>
        <taxon>Hypotrichia</taxon>
        <taxon>Euplotida</taxon>
        <taxon>Euplotidae</taxon>
        <taxon>Moneuplotes</taxon>
    </lineage>
</organism>
<keyword evidence="1" id="KW-1133">Transmembrane helix</keyword>
<evidence type="ECO:0000256" key="1">
    <source>
        <dbReference type="SAM" id="Phobius"/>
    </source>
</evidence>
<keyword evidence="1" id="KW-0472">Membrane</keyword>
<name>A0AAD1Y0Q9_EUPCR</name>
<gene>
    <name evidence="2" type="ORF">ECRASSUSDP1_LOCUS24021</name>
</gene>
<keyword evidence="1" id="KW-0812">Transmembrane</keyword>
<sequence length="137" mass="15809">MSKKESLSSKVEKLEEKAQKESVTFMKDYSSYYFTTDKRGVKYKAYHYFKLLKIFTNQMNNESFISSKRAFYLLLFGPVMTAAGFAMVNPMSVFKNVSIGGCFLGSIGTFVFILKEDMFNLAREETTLGLEIREIYK</sequence>
<evidence type="ECO:0000313" key="3">
    <source>
        <dbReference type="Proteomes" id="UP001295684"/>
    </source>
</evidence>
<protein>
    <submittedName>
        <fullName evidence="2">Uncharacterized protein</fullName>
    </submittedName>
</protein>
<accession>A0AAD1Y0Q9</accession>
<feature type="transmembrane region" description="Helical" evidence="1">
    <location>
        <begin position="94"/>
        <end position="114"/>
    </location>
</feature>
<proteinExistence type="predicted"/>